<dbReference type="Gene3D" id="2.60.40.10">
    <property type="entry name" value="Immunoglobulins"/>
    <property type="match status" value="1"/>
</dbReference>
<dbReference type="Pfam" id="PF07686">
    <property type="entry name" value="V-set"/>
    <property type="match status" value="1"/>
</dbReference>
<dbReference type="EMBL" id="NCKU01021228">
    <property type="protein sequence ID" value="RWR98518.1"/>
    <property type="molecule type" value="Genomic_DNA"/>
</dbReference>
<dbReference type="Proteomes" id="UP000285301">
    <property type="component" value="Unassembled WGS sequence"/>
</dbReference>
<evidence type="ECO:0000259" key="1">
    <source>
        <dbReference type="PROSITE" id="PS50835"/>
    </source>
</evidence>
<organism evidence="2 3">
    <name type="scientific">Dinothrombium tinctorium</name>
    <dbReference type="NCBI Taxonomy" id="1965070"/>
    <lineage>
        <taxon>Eukaryota</taxon>
        <taxon>Metazoa</taxon>
        <taxon>Ecdysozoa</taxon>
        <taxon>Arthropoda</taxon>
        <taxon>Chelicerata</taxon>
        <taxon>Arachnida</taxon>
        <taxon>Acari</taxon>
        <taxon>Acariformes</taxon>
        <taxon>Trombidiformes</taxon>
        <taxon>Prostigmata</taxon>
        <taxon>Anystina</taxon>
        <taxon>Parasitengona</taxon>
        <taxon>Trombidioidea</taxon>
        <taxon>Trombidiidae</taxon>
        <taxon>Dinothrombium</taxon>
    </lineage>
</organism>
<dbReference type="PROSITE" id="PS50835">
    <property type="entry name" value="IG_LIKE"/>
    <property type="match status" value="1"/>
</dbReference>
<evidence type="ECO:0000313" key="3">
    <source>
        <dbReference type="Proteomes" id="UP000285301"/>
    </source>
</evidence>
<dbReference type="SUPFAM" id="SSF48726">
    <property type="entry name" value="Immunoglobulin"/>
    <property type="match status" value="1"/>
</dbReference>
<comment type="caution">
    <text evidence="2">The sequence shown here is derived from an EMBL/GenBank/DDBJ whole genome shotgun (WGS) entry which is preliminary data.</text>
</comment>
<dbReference type="InterPro" id="IPR036179">
    <property type="entry name" value="Ig-like_dom_sf"/>
</dbReference>
<protein>
    <submittedName>
        <fullName evidence="2">Sidestep protein-like protein</fullName>
    </submittedName>
</protein>
<dbReference type="SMART" id="SM00409">
    <property type="entry name" value="IG"/>
    <property type="match status" value="1"/>
</dbReference>
<gene>
    <name evidence="2" type="ORF">B4U79_11768</name>
</gene>
<dbReference type="InterPro" id="IPR013106">
    <property type="entry name" value="Ig_V-set"/>
</dbReference>
<dbReference type="OrthoDB" id="10006996at2759"/>
<proteinExistence type="predicted"/>
<reference evidence="2 3" key="1">
    <citation type="journal article" date="2018" name="Gigascience">
        <title>Genomes of trombidid mites reveal novel predicted allergens and laterally-transferred genes associated with secondary metabolism.</title>
        <authorList>
            <person name="Dong X."/>
            <person name="Chaisiri K."/>
            <person name="Xia D."/>
            <person name="Armstrong S.D."/>
            <person name="Fang Y."/>
            <person name="Donnelly M.J."/>
            <person name="Kadowaki T."/>
            <person name="McGarry J.W."/>
            <person name="Darby A.C."/>
            <person name="Makepeace B.L."/>
        </authorList>
    </citation>
    <scope>NUCLEOTIDE SEQUENCE [LARGE SCALE GENOMIC DNA]</scope>
    <source>
        <strain evidence="2">UoL-WK</strain>
    </source>
</reference>
<evidence type="ECO:0000313" key="2">
    <source>
        <dbReference type="EMBL" id="RWR98518.1"/>
    </source>
</evidence>
<accession>A0A3S3NN87</accession>
<dbReference type="InterPro" id="IPR013783">
    <property type="entry name" value="Ig-like_fold"/>
</dbReference>
<dbReference type="SMART" id="SM00406">
    <property type="entry name" value="IGv"/>
    <property type="match status" value="1"/>
</dbReference>
<dbReference type="InterPro" id="IPR003599">
    <property type="entry name" value="Ig_sub"/>
</dbReference>
<dbReference type="PANTHER" id="PTHR23278:SF19">
    <property type="entry name" value="OBSCURIN"/>
    <property type="match status" value="1"/>
</dbReference>
<dbReference type="PANTHER" id="PTHR23278">
    <property type="entry name" value="SIDESTEP PROTEIN"/>
    <property type="match status" value="1"/>
</dbReference>
<dbReference type="InterPro" id="IPR007110">
    <property type="entry name" value="Ig-like_dom"/>
</dbReference>
<name>A0A3S3NN87_9ACAR</name>
<dbReference type="STRING" id="1965070.A0A3S3NN87"/>
<dbReference type="AlphaFoldDB" id="A0A3S3NN87"/>
<keyword evidence="3" id="KW-1185">Reference proteome</keyword>
<feature type="domain" description="Ig-like" evidence="1">
    <location>
        <begin position="50"/>
        <end position="144"/>
    </location>
</feature>
<sequence length="164" mass="18889">MSKFFLCKETKCFRIDRSAKLRKERKKILFFAFFDSIIANIEINAVVSGIANLPCNVSITSMDDSMRLVLWYRDNVKGGPIYSFDARNTAPEAGKHFADIQTLSNRASFNPTTNPAYLTIRAIKREDMGEYKCRVDFRRSRTLTTIVRLNVISMSLHMLTFRSL</sequence>